<name>A0ABP3EX76_9ACTN</name>
<feature type="chain" id="PRO_5044972418" description="Peptidyl-prolyl cis-trans isomerase" evidence="2">
    <location>
        <begin position="22"/>
        <end position="243"/>
    </location>
</feature>
<protein>
    <recommendedName>
        <fullName evidence="2">Peptidyl-prolyl cis-trans isomerase</fullName>
        <shortName evidence="2">PPIase</shortName>
        <ecNumber evidence="2">5.2.1.8</ecNumber>
    </recommendedName>
</protein>
<dbReference type="PANTHER" id="PTHR45625">
    <property type="entry name" value="PEPTIDYL-PROLYL CIS-TRANS ISOMERASE-RELATED"/>
    <property type="match status" value="1"/>
</dbReference>
<evidence type="ECO:0000313" key="6">
    <source>
        <dbReference type="Proteomes" id="UP001501867"/>
    </source>
</evidence>
<evidence type="ECO:0000259" key="4">
    <source>
        <dbReference type="PROSITE" id="PS50072"/>
    </source>
</evidence>
<sequence>MIFTALRGVAGAALLAGLVAAAPASHSEPVLSPAAAAVDPAAPPSPTAKRGECVFSTNTGPDAKDVGKPPAQPPYTGTVKTTLKTNLGDIELDLDGKKAPCTVDSFTYLAEKNFFDRTYCHRLTTGALKVLQCGDPTGTGSGGPAYQYGEENLPKAASGKQTAEYAKGTLAMANAGPGTNGSQFFMVYGDSELPPNYTVFGKITSGMDILEEVARAGTDNANGEGDGAPHKKLTLQDVTIAAR</sequence>
<keyword evidence="2" id="KW-0697">Rotamase</keyword>
<dbReference type="InterPro" id="IPR029000">
    <property type="entry name" value="Cyclophilin-like_dom_sf"/>
</dbReference>
<feature type="signal peptide" evidence="2">
    <location>
        <begin position="1"/>
        <end position="21"/>
    </location>
</feature>
<comment type="similarity">
    <text evidence="2">Belongs to the cyclophilin-type PPIase family.</text>
</comment>
<dbReference type="GO" id="GO:0016853">
    <property type="term" value="F:isomerase activity"/>
    <property type="evidence" value="ECO:0007669"/>
    <property type="project" value="UniProtKB-KW"/>
</dbReference>
<comment type="catalytic activity">
    <reaction evidence="2">
        <text>[protein]-peptidylproline (omega=180) = [protein]-peptidylproline (omega=0)</text>
        <dbReference type="Rhea" id="RHEA:16237"/>
        <dbReference type="Rhea" id="RHEA-COMP:10747"/>
        <dbReference type="Rhea" id="RHEA-COMP:10748"/>
        <dbReference type="ChEBI" id="CHEBI:83833"/>
        <dbReference type="ChEBI" id="CHEBI:83834"/>
        <dbReference type="EC" id="5.2.1.8"/>
    </reaction>
</comment>
<dbReference type="PRINTS" id="PR00153">
    <property type="entry name" value="CSAPPISMRASE"/>
</dbReference>
<evidence type="ECO:0000256" key="3">
    <source>
        <dbReference type="SAM" id="MobiDB-lite"/>
    </source>
</evidence>
<comment type="caution">
    <text evidence="5">The sequence shown here is derived from an EMBL/GenBank/DDBJ whole genome shotgun (WGS) entry which is preliminary data.</text>
</comment>
<dbReference type="InterPro" id="IPR044666">
    <property type="entry name" value="Cyclophilin_A-like"/>
</dbReference>
<reference evidence="6" key="1">
    <citation type="journal article" date="2019" name="Int. J. Syst. Evol. Microbiol.">
        <title>The Global Catalogue of Microorganisms (GCM) 10K type strain sequencing project: providing services to taxonomists for standard genome sequencing and annotation.</title>
        <authorList>
            <consortium name="The Broad Institute Genomics Platform"/>
            <consortium name="The Broad Institute Genome Sequencing Center for Infectious Disease"/>
            <person name="Wu L."/>
            <person name="Ma J."/>
        </authorList>
    </citation>
    <scope>NUCLEOTIDE SEQUENCE [LARGE SCALE GENOMIC DNA]</scope>
    <source>
        <strain evidence="6">JCM 4505</strain>
    </source>
</reference>
<accession>A0ABP3EX76</accession>
<dbReference type="EMBL" id="BAAABV010000011">
    <property type="protein sequence ID" value="GAA0280149.1"/>
    <property type="molecule type" value="Genomic_DNA"/>
</dbReference>
<keyword evidence="2 5" id="KW-0413">Isomerase</keyword>
<dbReference type="EC" id="5.2.1.8" evidence="2"/>
<evidence type="ECO:0000256" key="2">
    <source>
        <dbReference type="RuleBase" id="RU363019"/>
    </source>
</evidence>
<keyword evidence="2" id="KW-0732">Signal</keyword>
<dbReference type="PROSITE" id="PS50072">
    <property type="entry name" value="CSA_PPIASE_2"/>
    <property type="match status" value="1"/>
</dbReference>
<dbReference type="Gene3D" id="2.40.100.10">
    <property type="entry name" value="Cyclophilin-like"/>
    <property type="match status" value="1"/>
</dbReference>
<feature type="region of interest" description="Disordered" evidence="3">
    <location>
        <begin position="35"/>
        <end position="77"/>
    </location>
</feature>
<evidence type="ECO:0000313" key="5">
    <source>
        <dbReference type="EMBL" id="GAA0280149.1"/>
    </source>
</evidence>
<gene>
    <name evidence="5" type="ORF">GCM10010302_17410</name>
</gene>
<dbReference type="Pfam" id="PF00160">
    <property type="entry name" value="Pro_isomerase"/>
    <property type="match status" value="1"/>
</dbReference>
<dbReference type="CDD" id="cd00317">
    <property type="entry name" value="cyclophilin"/>
    <property type="match status" value="1"/>
</dbReference>
<feature type="domain" description="PPIase cyclophilin-type" evidence="4">
    <location>
        <begin position="85"/>
        <end position="240"/>
    </location>
</feature>
<dbReference type="SUPFAM" id="SSF50891">
    <property type="entry name" value="Cyclophilin-like"/>
    <property type="match status" value="1"/>
</dbReference>
<dbReference type="InterPro" id="IPR002130">
    <property type="entry name" value="Cyclophilin-type_PPIase_dom"/>
</dbReference>
<evidence type="ECO:0000256" key="1">
    <source>
        <dbReference type="ARBA" id="ARBA00002388"/>
    </source>
</evidence>
<proteinExistence type="inferred from homology"/>
<keyword evidence="6" id="KW-1185">Reference proteome</keyword>
<organism evidence="5 6">
    <name type="scientific">Streptomyces polychromogenes</name>
    <dbReference type="NCBI Taxonomy" id="67342"/>
    <lineage>
        <taxon>Bacteria</taxon>
        <taxon>Bacillati</taxon>
        <taxon>Actinomycetota</taxon>
        <taxon>Actinomycetes</taxon>
        <taxon>Kitasatosporales</taxon>
        <taxon>Streptomycetaceae</taxon>
        <taxon>Streptomyces</taxon>
    </lineage>
</organism>
<comment type="function">
    <text evidence="1 2">PPIases accelerate the folding of proteins. It catalyzes the cis-trans isomerization of proline imidic peptide bonds in oligopeptides.</text>
</comment>
<dbReference type="PANTHER" id="PTHR45625:SF3">
    <property type="entry name" value="PEPTIDYL-PROLYL CIS-TRANS ISOMERASE B-RELATED"/>
    <property type="match status" value="1"/>
</dbReference>
<dbReference type="Proteomes" id="UP001501867">
    <property type="component" value="Unassembled WGS sequence"/>
</dbReference>